<organism evidence="3 4">
    <name type="scientific">Hymenobacter bucti</name>
    <dbReference type="NCBI Taxonomy" id="1844114"/>
    <lineage>
        <taxon>Bacteria</taxon>
        <taxon>Pseudomonadati</taxon>
        <taxon>Bacteroidota</taxon>
        <taxon>Cytophagia</taxon>
        <taxon>Cytophagales</taxon>
        <taxon>Hymenobacteraceae</taxon>
        <taxon>Hymenobacter</taxon>
    </lineage>
</organism>
<dbReference type="Proteomes" id="UP001597197">
    <property type="component" value="Unassembled WGS sequence"/>
</dbReference>
<feature type="compositionally biased region" description="Low complexity" evidence="1">
    <location>
        <begin position="283"/>
        <end position="294"/>
    </location>
</feature>
<name>A0ABW4QVX8_9BACT</name>
<evidence type="ECO:0000256" key="1">
    <source>
        <dbReference type="SAM" id="MobiDB-lite"/>
    </source>
</evidence>
<feature type="region of interest" description="Disordered" evidence="1">
    <location>
        <begin position="272"/>
        <end position="319"/>
    </location>
</feature>
<dbReference type="EMBL" id="JBHUFD010000005">
    <property type="protein sequence ID" value="MFD1873753.1"/>
    <property type="molecule type" value="Genomic_DNA"/>
</dbReference>
<proteinExistence type="predicted"/>
<keyword evidence="4" id="KW-1185">Reference proteome</keyword>
<comment type="caution">
    <text evidence="3">The sequence shown here is derived from an EMBL/GenBank/DDBJ whole genome shotgun (WGS) entry which is preliminary data.</text>
</comment>
<feature type="chain" id="PRO_5046636800" evidence="2">
    <location>
        <begin position="27"/>
        <end position="436"/>
    </location>
</feature>
<dbReference type="RefSeq" id="WP_382314920.1">
    <property type="nucleotide sequence ID" value="NZ_JBHUFD010000005.1"/>
</dbReference>
<feature type="signal peptide" evidence="2">
    <location>
        <begin position="1"/>
        <end position="26"/>
    </location>
</feature>
<evidence type="ECO:0000256" key="2">
    <source>
        <dbReference type="SAM" id="SignalP"/>
    </source>
</evidence>
<reference evidence="4" key="1">
    <citation type="journal article" date="2019" name="Int. J. Syst. Evol. Microbiol.">
        <title>The Global Catalogue of Microorganisms (GCM) 10K type strain sequencing project: providing services to taxonomists for standard genome sequencing and annotation.</title>
        <authorList>
            <consortium name="The Broad Institute Genomics Platform"/>
            <consortium name="The Broad Institute Genome Sequencing Center for Infectious Disease"/>
            <person name="Wu L."/>
            <person name="Ma J."/>
        </authorList>
    </citation>
    <scope>NUCLEOTIDE SEQUENCE [LARGE SCALE GENOMIC DNA]</scope>
    <source>
        <strain evidence="4">CGMCC 1.15795</strain>
    </source>
</reference>
<evidence type="ECO:0000313" key="4">
    <source>
        <dbReference type="Proteomes" id="UP001597197"/>
    </source>
</evidence>
<protein>
    <submittedName>
        <fullName evidence="3">Uncharacterized protein</fullName>
    </submittedName>
</protein>
<keyword evidence="2" id="KW-0732">Signal</keyword>
<accession>A0ABW4QVX8</accession>
<sequence length="436" mass="46190">MLRKLYKLALLPALLALAAGPEAVLAQGQPAGTLGTTVGAAAPEAAIWAATARYVYQDDPELKALLPDLLATVKENSIEGFKQGLNKAVKLENKKPKDSHVFMFQTKVFEKVRQQNPANAPALVAAIGKELVAKHPERQKEPAFQNFLAEINRLAKPATTVATAAADTTPAEAADIPMSQIGADSTAASAPLVATASLGSVATPPASQWLWLSLALSALSLAGVFLLWSKLGNTRRELERIKGNWENSSAKSTNGKSIQAADLAKAIEREVGRQLSPRTGAKPVTPAPAVAAAPQPAPVLATPPAPAAPPVAPEPEPEPLALAPTPPPAPRIRTQYVGEAPFNNSFPARALSDQPGTYSMFAIESSEEQPEQGTFAVTGNLASHVRDHRSVLEPVCEYVGGYPLGSETRVITEQPGIVHRRGDDWQVTQRAKVRFE</sequence>
<evidence type="ECO:0000313" key="3">
    <source>
        <dbReference type="EMBL" id="MFD1873753.1"/>
    </source>
</evidence>
<gene>
    <name evidence="3" type="ORF">ACFSDX_14995</name>
</gene>
<feature type="compositionally biased region" description="Pro residues" evidence="1">
    <location>
        <begin position="295"/>
        <end position="314"/>
    </location>
</feature>